<evidence type="ECO:0000259" key="3">
    <source>
        <dbReference type="Pfam" id="PF13962"/>
    </source>
</evidence>
<evidence type="ECO:0000313" key="5">
    <source>
        <dbReference type="Proteomes" id="UP000030645"/>
    </source>
</evidence>
<feature type="domain" description="PGG" evidence="3">
    <location>
        <begin position="535"/>
        <end position="646"/>
    </location>
</feature>
<evidence type="ECO:0000256" key="1">
    <source>
        <dbReference type="SAM" id="MobiDB-lite"/>
    </source>
</evidence>
<dbReference type="AlphaFoldDB" id="W9RY12"/>
<name>W9RY12_9ROSA</name>
<keyword evidence="2" id="KW-0812">Transmembrane</keyword>
<dbReference type="Pfam" id="PF13962">
    <property type="entry name" value="PGG"/>
    <property type="match status" value="1"/>
</dbReference>
<dbReference type="Proteomes" id="UP000030645">
    <property type="component" value="Unassembled WGS sequence"/>
</dbReference>
<dbReference type="SUPFAM" id="SSF48403">
    <property type="entry name" value="Ankyrin repeat"/>
    <property type="match status" value="1"/>
</dbReference>
<dbReference type="SMART" id="SM00248">
    <property type="entry name" value="ANK"/>
    <property type="match status" value="4"/>
</dbReference>
<dbReference type="EMBL" id="KE344740">
    <property type="protein sequence ID" value="EXB77016.1"/>
    <property type="molecule type" value="Genomic_DNA"/>
</dbReference>
<feature type="region of interest" description="Disordered" evidence="1">
    <location>
        <begin position="331"/>
        <end position="390"/>
    </location>
</feature>
<proteinExistence type="predicted"/>
<keyword evidence="2" id="KW-1133">Transmembrane helix</keyword>
<accession>W9RY12</accession>
<sequence>MDSTSSNHHDFNTFKQLYESVMRGEKDKVEDLYCKIPAQPTRPLTVSHDTVLHIAIYMERKDIARQILAKITNERDYRHLLTTRNSAGDTVLHEAAATGMTELAKEMLSLAPELLSINNRLGETPLFRAAHYGQAEMFNLLADQVDKKGPEFQKLHLSREDSTTILHITILAEFFGIPSENYPDDQNQEEVGGHEEKKEDVRINELGLIGKGWPVMNEIYNEKKRHESAFRLAKLLIKQDTSWEVSMSKEDRGKISVGNFDNPPESTDNDDEEGKKGRANKKRKAANLQKNTTLTDETGPTTDKLLQNTPPNPADMLDSSMEAVFSVLVQDESEDQKAPESKIVQKAEPGGGGLPNPMMTESTNTSNVESSTSTSTIDKTKGKKALSHSPPTSLLIATSRGIVEIVNEILRVYPQAVEHVSDMGQNILHVAIKYRQLDIFRRVKKMQLPMSRLVRRIDINGYTILHHVGVMNYYTGGTLPGPALQLQEELLWFERVRKIIPPHYEMHRSRFKDKSETAEEFFRRTHEKLLKEAQEWLKRTSESCSAVAVLIATVAFAAAYTVPGGSDQDTGVPVLLHDPFFLVFTVMDVLSLASSLTSVVMFLSILTSPFELRDFRLALPRKLIMAFTFLFFSVAVTMLAFAATIVLIIHLKNRWTTSIIYTVAFLPVTVFALLQFPLYLAFMDTVKSTLKVIKRAVHWYTIPRWFKSTLVSKND</sequence>
<evidence type="ECO:0000313" key="4">
    <source>
        <dbReference type="EMBL" id="EXB77016.1"/>
    </source>
</evidence>
<feature type="compositionally biased region" description="Low complexity" evidence="1">
    <location>
        <begin position="292"/>
        <end position="302"/>
    </location>
</feature>
<gene>
    <name evidence="4" type="ORF">L484_014142</name>
</gene>
<protein>
    <submittedName>
        <fullName evidence="4">Ankyrin repeat-containing protein</fullName>
    </submittedName>
</protein>
<keyword evidence="5" id="KW-1185">Reference proteome</keyword>
<feature type="transmembrane region" description="Helical" evidence="2">
    <location>
        <begin position="580"/>
        <end position="603"/>
    </location>
</feature>
<dbReference type="STRING" id="981085.W9RY12"/>
<dbReference type="PANTHER" id="PTHR24177:SF215">
    <property type="entry name" value="PGG DOMAIN-CONTAINING PROTEIN"/>
    <property type="match status" value="1"/>
</dbReference>
<dbReference type="eggNOG" id="KOG0504">
    <property type="taxonomic scope" value="Eukaryota"/>
</dbReference>
<dbReference type="PANTHER" id="PTHR24177">
    <property type="entry name" value="CASKIN"/>
    <property type="match status" value="1"/>
</dbReference>
<keyword evidence="2" id="KW-0472">Membrane</keyword>
<reference evidence="5" key="1">
    <citation type="submission" date="2013-01" db="EMBL/GenBank/DDBJ databases">
        <title>Draft Genome Sequence of a Mulberry Tree, Morus notabilis C.K. Schneid.</title>
        <authorList>
            <person name="He N."/>
            <person name="Zhao S."/>
        </authorList>
    </citation>
    <scope>NUCLEOTIDE SEQUENCE</scope>
</reference>
<dbReference type="InterPro" id="IPR036770">
    <property type="entry name" value="Ankyrin_rpt-contain_sf"/>
</dbReference>
<dbReference type="InterPro" id="IPR026961">
    <property type="entry name" value="PGG_dom"/>
</dbReference>
<feature type="transmembrane region" description="Helical" evidence="2">
    <location>
        <begin position="623"/>
        <end position="647"/>
    </location>
</feature>
<evidence type="ECO:0000256" key="2">
    <source>
        <dbReference type="SAM" id="Phobius"/>
    </source>
</evidence>
<feature type="transmembrane region" description="Helical" evidence="2">
    <location>
        <begin position="659"/>
        <end position="682"/>
    </location>
</feature>
<feature type="compositionally biased region" description="Basic and acidic residues" evidence="1">
    <location>
        <begin position="335"/>
        <end position="345"/>
    </location>
</feature>
<dbReference type="Gene3D" id="1.25.40.20">
    <property type="entry name" value="Ankyrin repeat-containing domain"/>
    <property type="match status" value="2"/>
</dbReference>
<organism evidence="4 5">
    <name type="scientific">Morus notabilis</name>
    <dbReference type="NCBI Taxonomy" id="981085"/>
    <lineage>
        <taxon>Eukaryota</taxon>
        <taxon>Viridiplantae</taxon>
        <taxon>Streptophyta</taxon>
        <taxon>Embryophyta</taxon>
        <taxon>Tracheophyta</taxon>
        <taxon>Spermatophyta</taxon>
        <taxon>Magnoliopsida</taxon>
        <taxon>eudicotyledons</taxon>
        <taxon>Gunneridae</taxon>
        <taxon>Pentapetalae</taxon>
        <taxon>rosids</taxon>
        <taxon>fabids</taxon>
        <taxon>Rosales</taxon>
        <taxon>Moraceae</taxon>
        <taxon>Moreae</taxon>
        <taxon>Morus</taxon>
    </lineage>
</organism>
<feature type="compositionally biased region" description="Low complexity" evidence="1">
    <location>
        <begin position="360"/>
        <end position="377"/>
    </location>
</feature>
<dbReference type="InterPro" id="IPR002110">
    <property type="entry name" value="Ankyrin_rpt"/>
</dbReference>
<dbReference type="Pfam" id="PF12796">
    <property type="entry name" value="Ank_2"/>
    <property type="match status" value="1"/>
</dbReference>
<feature type="region of interest" description="Disordered" evidence="1">
    <location>
        <begin position="247"/>
        <end position="317"/>
    </location>
</feature>
<dbReference type="GO" id="GO:0016020">
    <property type="term" value="C:membrane"/>
    <property type="evidence" value="ECO:0007669"/>
    <property type="project" value="TreeGrafter"/>
</dbReference>